<keyword evidence="2" id="KW-1185">Reference proteome</keyword>
<protein>
    <submittedName>
        <fullName evidence="1">Uncharacterized protein</fullName>
    </submittedName>
</protein>
<dbReference type="EMBL" id="PQXI01000077">
    <property type="protein sequence ID" value="TGO25584.1"/>
    <property type="molecule type" value="Genomic_DNA"/>
</dbReference>
<reference evidence="1 2" key="1">
    <citation type="submission" date="2017-12" db="EMBL/GenBank/DDBJ databases">
        <title>Comparative genomics of Botrytis spp.</title>
        <authorList>
            <person name="Valero-Jimenez C.A."/>
            <person name="Tapia P."/>
            <person name="Veloso J."/>
            <person name="Silva-Moreno E."/>
            <person name="Staats M."/>
            <person name="Valdes J.H."/>
            <person name="Van Kan J.A.L."/>
        </authorList>
    </citation>
    <scope>NUCLEOTIDE SEQUENCE [LARGE SCALE GENOMIC DNA]</scope>
    <source>
        <strain evidence="1 2">Bp0003</strain>
    </source>
</reference>
<dbReference type="AlphaFoldDB" id="A0A4Z1FL86"/>
<organism evidence="1 2">
    <name type="scientific">Botrytis paeoniae</name>
    <dbReference type="NCBI Taxonomy" id="278948"/>
    <lineage>
        <taxon>Eukaryota</taxon>
        <taxon>Fungi</taxon>
        <taxon>Dikarya</taxon>
        <taxon>Ascomycota</taxon>
        <taxon>Pezizomycotina</taxon>
        <taxon>Leotiomycetes</taxon>
        <taxon>Helotiales</taxon>
        <taxon>Sclerotiniaceae</taxon>
        <taxon>Botrytis</taxon>
    </lineage>
</organism>
<proteinExistence type="predicted"/>
<evidence type="ECO:0000313" key="1">
    <source>
        <dbReference type="EMBL" id="TGO25584.1"/>
    </source>
</evidence>
<sequence length="94" mass="10795">MFTTLVNALRSNSGLTEDIPRAFYRSMQTFDNALESLLSRRMAWRYDVCMLYRLGPQLTKSYLSHLHVGNFSKEIDQGIEGSIMFHDVVTCADI</sequence>
<comment type="caution">
    <text evidence="1">The sequence shown here is derived from an EMBL/GenBank/DDBJ whole genome shotgun (WGS) entry which is preliminary data.</text>
</comment>
<accession>A0A4Z1FL86</accession>
<dbReference type="Proteomes" id="UP000297910">
    <property type="component" value="Unassembled WGS sequence"/>
</dbReference>
<gene>
    <name evidence="1" type="ORF">BPAE_0077g00320</name>
</gene>
<name>A0A4Z1FL86_9HELO</name>
<evidence type="ECO:0000313" key="2">
    <source>
        <dbReference type="Proteomes" id="UP000297910"/>
    </source>
</evidence>